<keyword evidence="1" id="KW-0001">2Fe-2S</keyword>
<dbReference type="PROSITE" id="PS00197">
    <property type="entry name" value="2FE2S_FER_1"/>
    <property type="match status" value="1"/>
</dbReference>
<dbReference type="Pfam" id="PF01799">
    <property type="entry name" value="Fer2_2"/>
    <property type="match status" value="1"/>
</dbReference>
<evidence type="ECO:0000256" key="1">
    <source>
        <dbReference type="ARBA" id="ARBA00022714"/>
    </source>
</evidence>
<keyword evidence="3" id="KW-0560">Oxidoreductase</keyword>
<dbReference type="InterPro" id="IPR036884">
    <property type="entry name" value="2Fe-2S-bd_dom_sf"/>
</dbReference>
<dbReference type="RefSeq" id="WP_285571057.1">
    <property type="nucleotide sequence ID" value="NZ_BSDE01000001.1"/>
</dbReference>
<dbReference type="Gene3D" id="1.10.150.120">
    <property type="entry name" value="[2Fe-2S]-binding domain"/>
    <property type="match status" value="1"/>
</dbReference>
<dbReference type="PANTHER" id="PTHR44379:SF2">
    <property type="entry name" value="BLR6218 PROTEIN"/>
    <property type="match status" value="1"/>
</dbReference>
<dbReference type="PANTHER" id="PTHR44379">
    <property type="entry name" value="OXIDOREDUCTASE WITH IRON-SULFUR SUBUNIT"/>
    <property type="match status" value="1"/>
</dbReference>
<evidence type="ECO:0000256" key="4">
    <source>
        <dbReference type="ARBA" id="ARBA00023004"/>
    </source>
</evidence>
<gene>
    <name evidence="7" type="ORF">GETHLI_09550</name>
</gene>
<dbReference type="Proteomes" id="UP001165069">
    <property type="component" value="Unassembled WGS sequence"/>
</dbReference>
<proteinExistence type="predicted"/>
<feature type="domain" description="2Fe-2S ferredoxin-type" evidence="6">
    <location>
        <begin position="2"/>
        <end position="78"/>
    </location>
</feature>
<evidence type="ECO:0000256" key="5">
    <source>
        <dbReference type="ARBA" id="ARBA00023014"/>
    </source>
</evidence>
<reference evidence="7 8" key="1">
    <citation type="journal article" date="2023" name="Antonie Van Leeuwenhoek">
        <title>Mesoterricola silvestris gen. nov., sp. nov., Mesoterricola sediminis sp. nov., Geothrix oryzae sp. nov., Geothrix edaphica sp. nov., Geothrix rubra sp. nov., and Geothrix limicola sp. nov., six novel members of Acidobacteriota isolated from soils.</title>
        <authorList>
            <person name="Itoh H."/>
            <person name="Sugisawa Y."/>
            <person name="Mise K."/>
            <person name="Xu Z."/>
            <person name="Kuniyasu M."/>
            <person name="Ushijima N."/>
            <person name="Kawano K."/>
            <person name="Kobayashi E."/>
            <person name="Shiratori Y."/>
            <person name="Masuda Y."/>
            <person name="Senoo K."/>
        </authorList>
    </citation>
    <scope>NUCLEOTIDE SEQUENCE [LARGE SCALE GENOMIC DNA]</scope>
    <source>
        <strain evidence="7 8">Red804</strain>
    </source>
</reference>
<dbReference type="PROSITE" id="PS51085">
    <property type="entry name" value="2FE2S_FER_2"/>
    <property type="match status" value="1"/>
</dbReference>
<evidence type="ECO:0000256" key="2">
    <source>
        <dbReference type="ARBA" id="ARBA00022723"/>
    </source>
</evidence>
<dbReference type="InterPro" id="IPR036010">
    <property type="entry name" value="2Fe-2S_ferredoxin-like_sf"/>
</dbReference>
<name>A0ABQ5QD01_9BACT</name>
<evidence type="ECO:0000259" key="6">
    <source>
        <dbReference type="PROSITE" id="PS51085"/>
    </source>
</evidence>
<dbReference type="InterPro" id="IPR001041">
    <property type="entry name" value="2Fe-2S_ferredoxin-type"/>
</dbReference>
<comment type="caution">
    <text evidence="7">The sequence shown here is derived from an EMBL/GenBank/DDBJ whole genome shotgun (WGS) entry which is preliminary data.</text>
</comment>
<keyword evidence="8" id="KW-1185">Reference proteome</keyword>
<organism evidence="7 8">
    <name type="scientific">Geothrix limicola</name>
    <dbReference type="NCBI Taxonomy" id="2927978"/>
    <lineage>
        <taxon>Bacteria</taxon>
        <taxon>Pseudomonadati</taxon>
        <taxon>Acidobacteriota</taxon>
        <taxon>Holophagae</taxon>
        <taxon>Holophagales</taxon>
        <taxon>Holophagaceae</taxon>
        <taxon>Geothrix</taxon>
    </lineage>
</organism>
<sequence>MPSYQLTVNGRTRTVDAEADTPLLWILRDTLGLTGTKFGCGQGVCGSCTVHVDGKAQKSCQTSLKEAAGHSIVTIEGLSKDGSHPVQKAWITEDVAQCGYCQPGMIMSAAALLKRKAHPSDGDIDEAFADHVCRCGTYPRVRKAVKRAAGGVK</sequence>
<evidence type="ECO:0000256" key="3">
    <source>
        <dbReference type="ARBA" id="ARBA00023002"/>
    </source>
</evidence>
<dbReference type="EMBL" id="BSDE01000001">
    <property type="protein sequence ID" value="GLH72453.1"/>
    <property type="molecule type" value="Genomic_DNA"/>
</dbReference>
<dbReference type="Pfam" id="PF00111">
    <property type="entry name" value="Fer2"/>
    <property type="match status" value="1"/>
</dbReference>
<evidence type="ECO:0000313" key="8">
    <source>
        <dbReference type="Proteomes" id="UP001165069"/>
    </source>
</evidence>
<keyword evidence="2" id="KW-0479">Metal-binding</keyword>
<dbReference type="SUPFAM" id="SSF47741">
    <property type="entry name" value="CO dehydrogenase ISP C-domain like"/>
    <property type="match status" value="1"/>
</dbReference>
<dbReference type="CDD" id="cd00207">
    <property type="entry name" value="fer2"/>
    <property type="match status" value="1"/>
</dbReference>
<dbReference type="InterPro" id="IPR006058">
    <property type="entry name" value="2Fe2S_fd_BS"/>
</dbReference>
<evidence type="ECO:0000313" key="7">
    <source>
        <dbReference type="EMBL" id="GLH72453.1"/>
    </source>
</evidence>
<accession>A0ABQ5QD01</accession>
<dbReference type="InterPro" id="IPR002888">
    <property type="entry name" value="2Fe-2S-bd"/>
</dbReference>
<dbReference type="Gene3D" id="3.10.20.30">
    <property type="match status" value="1"/>
</dbReference>
<dbReference type="SUPFAM" id="SSF54292">
    <property type="entry name" value="2Fe-2S ferredoxin-like"/>
    <property type="match status" value="1"/>
</dbReference>
<dbReference type="InterPro" id="IPR051452">
    <property type="entry name" value="Diverse_Oxidoreductases"/>
</dbReference>
<protein>
    <submittedName>
        <fullName evidence="7">(2Fe-2S)-binding protein</fullName>
    </submittedName>
</protein>
<dbReference type="InterPro" id="IPR012675">
    <property type="entry name" value="Beta-grasp_dom_sf"/>
</dbReference>
<keyword evidence="4" id="KW-0408">Iron</keyword>
<keyword evidence="5" id="KW-0411">Iron-sulfur</keyword>